<name>A0A553NBC6_TIGCA</name>
<comment type="caution">
    <text evidence="2">The sequence shown here is derived from an EMBL/GenBank/DDBJ whole genome shotgun (WGS) entry which is preliminary data.</text>
</comment>
<reference evidence="2 3" key="1">
    <citation type="journal article" date="2018" name="Nat. Ecol. Evol.">
        <title>Genomic signatures of mitonuclear coevolution across populations of Tigriopus californicus.</title>
        <authorList>
            <person name="Barreto F.S."/>
            <person name="Watson E.T."/>
            <person name="Lima T.G."/>
            <person name="Willett C.S."/>
            <person name="Edmands S."/>
            <person name="Li W."/>
            <person name="Burton R.S."/>
        </authorList>
    </citation>
    <scope>NUCLEOTIDE SEQUENCE [LARGE SCALE GENOMIC DNA]</scope>
    <source>
        <strain evidence="2 3">San Diego</strain>
    </source>
</reference>
<accession>A0A553NBC6</accession>
<dbReference type="InterPro" id="IPR003609">
    <property type="entry name" value="Pan_app"/>
</dbReference>
<evidence type="ECO:0000313" key="2">
    <source>
        <dbReference type="EMBL" id="TRY62728.1"/>
    </source>
</evidence>
<keyword evidence="3" id="KW-1185">Reference proteome</keyword>
<dbReference type="EMBL" id="VCGU01000458">
    <property type="protein sequence ID" value="TRY62728.1"/>
    <property type="molecule type" value="Genomic_DNA"/>
</dbReference>
<gene>
    <name evidence="2" type="ORF">TCAL_16593</name>
</gene>
<evidence type="ECO:0000313" key="3">
    <source>
        <dbReference type="Proteomes" id="UP000318571"/>
    </source>
</evidence>
<proteinExistence type="predicted"/>
<dbReference type="AlphaFoldDB" id="A0A553NBC6"/>
<dbReference type="Pfam" id="PF00024">
    <property type="entry name" value="PAN_1"/>
    <property type="match status" value="1"/>
</dbReference>
<sequence>MYNPTPYSRPDCFEFDKSINSDLVEEHLDVDTPLDCQYKCSLNEECFHFVWITPIVLTEADHKKCLLHKEGPAIELLGAVAGPKKCT</sequence>
<dbReference type="Proteomes" id="UP000318571">
    <property type="component" value="Chromosome 10"/>
</dbReference>
<evidence type="ECO:0000259" key="1">
    <source>
        <dbReference type="Pfam" id="PF00024"/>
    </source>
</evidence>
<organism evidence="2 3">
    <name type="scientific">Tigriopus californicus</name>
    <name type="common">Marine copepod</name>
    <dbReference type="NCBI Taxonomy" id="6832"/>
    <lineage>
        <taxon>Eukaryota</taxon>
        <taxon>Metazoa</taxon>
        <taxon>Ecdysozoa</taxon>
        <taxon>Arthropoda</taxon>
        <taxon>Crustacea</taxon>
        <taxon>Multicrustacea</taxon>
        <taxon>Hexanauplia</taxon>
        <taxon>Copepoda</taxon>
        <taxon>Harpacticoida</taxon>
        <taxon>Harpacticidae</taxon>
        <taxon>Tigriopus</taxon>
    </lineage>
</organism>
<protein>
    <recommendedName>
        <fullName evidence="1">Apple domain-containing protein</fullName>
    </recommendedName>
</protein>
<feature type="domain" description="Apple" evidence="1">
    <location>
        <begin position="14"/>
        <end position="71"/>
    </location>
</feature>
<dbReference type="SUPFAM" id="SSF57414">
    <property type="entry name" value="Hairpin loop containing domain-like"/>
    <property type="match status" value="1"/>
</dbReference>
<dbReference type="Gene3D" id="3.50.4.10">
    <property type="entry name" value="Hepatocyte Growth Factor"/>
    <property type="match status" value="1"/>
</dbReference>